<keyword evidence="3" id="KW-0862">Zinc</keyword>
<dbReference type="InterPro" id="IPR011057">
    <property type="entry name" value="Mss4-like_sf"/>
</dbReference>
<comment type="similarity">
    <text evidence="1">Belongs to the Gfa family.</text>
</comment>
<dbReference type="SUPFAM" id="SSF51316">
    <property type="entry name" value="Mss4-like"/>
    <property type="match status" value="1"/>
</dbReference>
<evidence type="ECO:0000259" key="5">
    <source>
        <dbReference type="PROSITE" id="PS51891"/>
    </source>
</evidence>
<evidence type="ECO:0000256" key="3">
    <source>
        <dbReference type="ARBA" id="ARBA00022833"/>
    </source>
</evidence>
<dbReference type="Pfam" id="PF04828">
    <property type="entry name" value="GFA"/>
    <property type="match status" value="1"/>
</dbReference>
<feature type="domain" description="CENP-V/GFA" evidence="5">
    <location>
        <begin position="3"/>
        <end position="136"/>
    </location>
</feature>
<proteinExistence type="inferred from homology"/>
<gene>
    <name evidence="6" type="ORF">ACGRVM_08590</name>
</gene>
<accession>A0ABW7I7J5</accession>
<keyword evidence="7" id="KW-1185">Reference proteome</keyword>
<dbReference type="PANTHER" id="PTHR33337:SF40">
    <property type="entry name" value="CENP-V_GFA DOMAIN-CONTAINING PROTEIN-RELATED"/>
    <property type="match status" value="1"/>
</dbReference>
<evidence type="ECO:0000256" key="4">
    <source>
        <dbReference type="ARBA" id="ARBA00023239"/>
    </source>
</evidence>
<dbReference type="Proteomes" id="UP001607157">
    <property type="component" value="Unassembled WGS sequence"/>
</dbReference>
<dbReference type="PANTHER" id="PTHR33337">
    <property type="entry name" value="GFA DOMAIN-CONTAINING PROTEIN"/>
    <property type="match status" value="1"/>
</dbReference>
<keyword evidence="2" id="KW-0479">Metal-binding</keyword>
<dbReference type="Gene3D" id="3.90.1590.10">
    <property type="entry name" value="glutathione-dependent formaldehyde- activating enzyme (gfa)"/>
    <property type="match status" value="1"/>
</dbReference>
<dbReference type="InterPro" id="IPR006913">
    <property type="entry name" value="CENP-V/GFA"/>
</dbReference>
<dbReference type="EMBL" id="JBIHMM010000002">
    <property type="protein sequence ID" value="MFH0253950.1"/>
    <property type="molecule type" value="Genomic_DNA"/>
</dbReference>
<protein>
    <submittedName>
        <fullName evidence="6">GFA family protein</fullName>
    </submittedName>
</protein>
<keyword evidence="4" id="KW-0456">Lyase</keyword>
<name>A0ABW7I7J5_9RHOB</name>
<dbReference type="PROSITE" id="PS51891">
    <property type="entry name" value="CENP_V_GFA"/>
    <property type="match status" value="1"/>
</dbReference>
<evidence type="ECO:0000313" key="7">
    <source>
        <dbReference type="Proteomes" id="UP001607157"/>
    </source>
</evidence>
<dbReference type="RefSeq" id="WP_377170842.1">
    <property type="nucleotide sequence ID" value="NZ_JBHTJC010000002.1"/>
</dbReference>
<reference evidence="6 7" key="1">
    <citation type="submission" date="2024-10" db="EMBL/GenBank/DDBJ databases">
        <authorList>
            <person name="Yang X.-N."/>
        </authorList>
    </citation>
    <scope>NUCLEOTIDE SEQUENCE [LARGE SCALE GENOMIC DNA]</scope>
    <source>
        <strain evidence="6 7">CAU 1059</strain>
    </source>
</reference>
<evidence type="ECO:0000256" key="1">
    <source>
        <dbReference type="ARBA" id="ARBA00005495"/>
    </source>
</evidence>
<comment type="caution">
    <text evidence="6">The sequence shown here is derived from an EMBL/GenBank/DDBJ whole genome shotgun (WGS) entry which is preliminary data.</text>
</comment>
<evidence type="ECO:0000313" key="6">
    <source>
        <dbReference type="EMBL" id="MFH0253950.1"/>
    </source>
</evidence>
<organism evidence="6 7">
    <name type="scientific">Roseovarius aquimarinus</name>
    <dbReference type="NCBI Taxonomy" id="1229156"/>
    <lineage>
        <taxon>Bacteria</taxon>
        <taxon>Pseudomonadati</taxon>
        <taxon>Pseudomonadota</taxon>
        <taxon>Alphaproteobacteria</taxon>
        <taxon>Rhodobacterales</taxon>
        <taxon>Roseobacteraceae</taxon>
        <taxon>Roseovarius</taxon>
    </lineage>
</organism>
<evidence type="ECO:0000256" key="2">
    <source>
        <dbReference type="ARBA" id="ARBA00022723"/>
    </source>
</evidence>
<sequence>MTRTGSCLCGAVKFTISAPMAETHACHCSMCLKWSGGVALAFEVPKDGVTFEAGDAIKAYQSSEWAERAFCDICGSGLYSRLTAPGPKQGTYYWNLGTLDDPSGIPLAGELFIDAKPDGYALAGDHHRMTGAEFFAMIEAAARK</sequence>